<evidence type="ECO:0008006" key="3">
    <source>
        <dbReference type="Google" id="ProtNLM"/>
    </source>
</evidence>
<evidence type="ECO:0000313" key="1">
    <source>
        <dbReference type="EnsemblPlants" id="QL10p062399:mrna"/>
    </source>
</evidence>
<name>A0A7N2MU35_QUELO</name>
<evidence type="ECO:0000313" key="2">
    <source>
        <dbReference type="Proteomes" id="UP000594261"/>
    </source>
</evidence>
<proteinExistence type="predicted"/>
<dbReference type="InParanoid" id="A0A7N2MU35"/>
<dbReference type="Proteomes" id="UP000594261">
    <property type="component" value="Chromosome 10"/>
</dbReference>
<protein>
    <recommendedName>
        <fullName evidence="3">Retrotransposon gag domain-containing protein</fullName>
    </recommendedName>
</protein>
<dbReference type="Gramene" id="QL10p062399:mrna">
    <property type="protein sequence ID" value="QL10p062399:mrna"/>
    <property type="gene ID" value="QL10p062399"/>
</dbReference>
<keyword evidence="2" id="KW-1185">Reference proteome</keyword>
<accession>A0A7N2MU35</accession>
<reference evidence="1" key="2">
    <citation type="submission" date="2021-01" db="UniProtKB">
        <authorList>
            <consortium name="EnsemblPlants"/>
        </authorList>
    </citation>
    <scope>IDENTIFICATION</scope>
</reference>
<organism evidence="1 2">
    <name type="scientific">Quercus lobata</name>
    <name type="common">Valley oak</name>
    <dbReference type="NCBI Taxonomy" id="97700"/>
    <lineage>
        <taxon>Eukaryota</taxon>
        <taxon>Viridiplantae</taxon>
        <taxon>Streptophyta</taxon>
        <taxon>Embryophyta</taxon>
        <taxon>Tracheophyta</taxon>
        <taxon>Spermatophyta</taxon>
        <taxon>Magnoliopsida</taxon>
        <taxon>eudicotyledons</taxon>
        <taxon>Gunneridae</taxon>
        <taxon>Pentapetalae</taxon>
        <taxon>rosids</taxon>
        <taxon>fabids</taxon>
        <taxon>Fagales</taxon>
        <taxon>Fagaceae</taxon>
        <taxon>Quercus</taxon>
    </lineage>
</organism>
<reference evidence="1 2" key="1">
    <citation type="journal article" date="2016" name="G3 (Bethesda)">
        <title>First Draft Assembly and Annotation of the Genome of a California Endemic Oak Quercus lobata Nee (Fagaceae).</title>
        <authorList>
            <person name="Sork V.L."/>
            <person name="Fitz-Gibbon S.T."/>
            <person name="Puiu D."/>
            <person name="Crepeau M."/>
            <person name="Gugger P.F."/>
            <person name="Sherman R."/>
            <person name="Stevens K."/>
            <person name="Langley C.H."/>
            <person name="Pellegrini M."/>
            <person name="Salzberg S.L."/>
        </authorList>
    </citation>
    <scope>NUCLEOTIDE SEQUENCE [LARGE SCALE GENOMIC DNA]</scope>
    <source>
        <strain evidence="1 2">cv. SW786</strain>
    </source>
</reference>
<dbReference type="OMA" id="CKITATR"/>
<dbReference type="EMBL" id="LRBV02000010">
    <property type="status" value="NOT_ANNOTATED_CDS"/>
    <property type="molecule type" value="Genomic_DNA"/>
</dbReference>
<sequence length="363" mass="40573">MGQPCKASYTAVLVVGYGSNDISGGYANYLLNSIRSGETHSSVATNEALASLRSTLDHHTKDTQEMCTIQEIHTRTLNEMNQQLATLLQRLDASDQGGPQSPSVAETCNASSSIMPLSHPVRLEFQRFCGEDPASWDSEETGVFADWESLVQALHIRFGSTAYDDPMEILTRLRQTTSVSLCKAQFEVLSNKIKGFSSSHKLSCFLSGLKDEMKLPMRMLNPQSLNEAFGLSKIQEEYIWSCKRNSRMQIEQGKPSILGLLKALALLDPKTKLPIKRISPAQMEERKKKGLCYSCDEKWVPGHKYKNDMLFLLDYAEVLEVKVANGDVIKTCDQDLRKTSAFTRLKECKITATRWEAVLEGNS</sequence>
<dbReference type="AlphaFoldDB" id="A0A7N2MU35"/>
<dbReference type="EnsemblPlants" id="QL10p062399:mrna">
    <property type="protein sequence ID" value="QL10p062399:mrna"/>
    <property type="gene ID" value="QL10p062399"/>
</dbReference>